<comment type="subcellular location">
    <subcellularLocation>
        <location evidence="2">Cell membrane</location>
        <topology evidence="2">Single-pass type II membrane protein</topology>
    </subcellularLocation>
</comment>
<evidence type="ECO:0008006" key="15">
    <source>
        <dbReference type="Google" id="ProtNLM"/>
    </source>
</evidence>
<name>A0A8S9XRH1_APOLU</name>
<dbReference type="PANTHER" id="PTHR11733:SF240">
    <property type="entry name" value="GH14155P-RELATED"/>
    <property type="match status" value="1"/>
</dbReference>
<dbReference type="CDD" id="cd08662">
    <property type="entry name" value="M13"/>
    <property type="match status" value="1"/>
</dbReference>
<dbReference type="Pfam" id="PF05649">
    <property type="entry name" value="Peptidase_M13_N"/>
    <property type="match status" value="1"/>
</dbReference>
<dbReference type="GO" id="GO:0016485">
    <property type="term" value="P:protein processing"/>
    <property type="evidence" value="ECO:0007669"/>
    <property type="project" value="TreeGrafter"/>
</dbReference>
<keyword evidence="10" id="KW-0472">Membrane</keyword>
<keyword evidence="6" id="KW-0378">Hydrolase</keyword>
<keyword evidence="7" id="KW-0862">Zinc</keyword>
<evidence type="ECO:0000259" key="11">
    <source>
        <dbReference type="Pfam" id="PF01431"/>
    </source>
</evidence>
<evidence type="ECO:0000256" key="6">
    <source>
        <dbReference type="ARBA" id="ARBA00022801"/>
    </source>
</evidence>
<comment type="caution">
    <text evidence="13">The sequence shown here is derived from an EMBL/GenBank/DDBJ whole genome shotgun (WGS) entry which is preliminary data.</text>
</comment>
<dbReference type="GO" id="GO:0046872">
    <property type="term" value="F:metal ion binding"/>
    <property type="evidence" value="ECO:0007669"/>
    <property type="project" value="UniProtKB-KW"/>
</dbReference>
<keyword evidence="10" id="KW-0812">Transmembrane</keyword>
<keyword evidence="4" id="KW-0645">Protease</keyword>
<dbReference type="InterPro" id="IPR042089">
    <property type="entry name" value="Peptidase_M13_dom_2"/>
</dbReference>
<evidence type="ECO:0000256" key="9">
    <source>
        <dbReference type="SAM" id="MobiDB-lite"/>
    </source>
</evidence>
<keyword evidence="10" id="KW-1133">Transmembrane helix</keyword>
<protein>
    <recommendedName>
        <fullName evidence="15">Peptidase M13 N-terminal domain-containing protein</fullName>
    </recommendedName>
</protein>
<dbReference type="InterPro" id="IPR000718">
    <property type="entry name" value="Peptidase_M13"/>
</dbReference>
<evidence type="ECO:0000256" key="10">
    <source>
        <dbReference type="SAM" id="Phobius"/>
    </source>
</evidence>
<evidence type="ECO:0000256" key="2">
    <source>
        <dbReference type="ARBA" id="ARBA00004401"/>
    </source>
</evidence>
<dbReference type="SUPFAM" id="SSF55486">
    <property type="entry name" value="Metalloproteases ('zincins'), catalytic domain"/>
    <property type="match status" value="1"/>
</dbReference>
<dbReference type="GO" id="GO:0004222">
    <property type="term" value="F:metalloendopeptidase activity"/>
    <property type="evidence" value="ECO:0007669"/>
    <property type="project" value="InterPro"/>
</dbReference>
<evidence type="ECO:0000256" key="4">
    <source>
        <dbReference type="ARBA" id="ARBA00022670"/>
    </source>
</evidence>
<dbReference type="Gene3D" id="1.10.1380.10">
    <property type="entry name" value="Neutral endopeptidase , domain2"/>
    <property type="match status" value="1"/>
</dbReference>
<feature type="transmembrane region" description="Helical" evidence="10">
    <location>
        <begin position="54"/>
        <end position="76"/>
    </location>
</feature>
<dbReference type="Pfam" id="PF01431">
    <property type="entry name" value="Peptidase_M13"/>
    <property type="match status" value="1"/>
</dbReference>
<keyword evidence="5" id="KW-0479">Metal-binding</keyword>
<comment type="similarity">
    <text evidence="3">Belongs to the peptidase M13 family.</text>
</comment>
<evidence type="ECO:0000259" key="12">
    <source>
        <dbReference type="Pfam" id="PF05649"/>
    </source>
</evidence>
<dbReference type="InterPro" id="IPR024079">
    <property type="entry name" value="MetalloPept_cat_dom_sf"/>
</dbReference>
<dbReference type="InterPro" id="IPR018497">
    <property type="entry name" value="Peptidase_M13_C"/>
</dbReference>
<evidence type="ECO:0000256" key="8">
    <source>
        <dbReference type="ARBA" id="ARBA00023049"/>
    </source>
</evidence>
<dbReference type="Gene3D" id="3.40.390.10">
    <property type="entry name" value="Collagenase (Catalytic Domain)"/>
    <property type="match status" value="1"/>
</dbReference>
<dbReference type="GO" id="GO:0005886">
    <property type="term" value="C:plasma membrane"/>
    <property type="evidence" value="ECO:0007669"/>
    <property type="project" value="UniProtKB-SubCell"/>
</dbReference>
<evidence type="ECO:0000256" key="3">
    <source>
        <dbReference type="ARBA" id="ARBA00007357"/>
    </source>
</evidence>
<dbReference type="Proteomes" id="UP000466442">
    <property type="component" value="Unassembled WGS sequence"/>
</dbReference>
<dbReference type="InterPro" id="IPR008753">
    <property type="entry name" value="Peptidase_M13_N"/>
</dbReference>
<evidence type="ECO:0000313" key="14">
    <source>
        <dbReference type="Proteomes" id="UP000466442"/>
    </source>
</evidence>
<dbReference type="PROSITE" id="PS51885">
    <property type="entry name" value="NEPRILYSIN"/>
    <property type="match status" value="1"/>
</dbReference>
<dbReference type="PRINTS" id="PR00786">
    <property type="entry name" value="NEPRILYSIN"/>
</dbReference>
<keyword evidence="8" id="KW-0482">Metalloprotease</keyword>
<comment type="cofactor">
    <cofactor evidence="1">
        <name>Zn(2+)</name>
        <dbReference type="ChEBI" id="CHEBI:29105"/>
    </cofactor>
</comment>
<feature type="domain" description="Peptidase M13 C-terminal" evidence="11">
    <location>
        <begin position="597"/>
        <end position="804"/>
    </location>
</feature>
<dbReference type="AlphaFoldDB" id="A0A8S9XRH1"/>
<feature type="domain" description="Peptidase M13 N-terminal" evidence="12">
    <location>
        <begin position="107"/>
        <end position="526"/>
    </location>
</feature>
<dbReference type="PANTHER" id="PTHR11733">
    <property type="entry name" value="ZINC METALLOPROTEASE FAMILY M13 NEPRILYSIN-RELATED"/>
    <property type="match status" value="1"/>
</dbReference>
<evidence type="ECO:0000256" key="5">
    <source>
        <dbReference type="ARBA" id="ARBA00022723"/>
    </source>
</evidence>
<dbReference type="EMBL" id="WIXP02000004">
    <property type="protein sequence ID" value="KAF6211610.1"/>
    <property type="molecule type" value="Genomic_DNA"/>
</dbReference>
<gene>
    <name evidence="13" type="ORF">GE061_012123</name>
</gene>
<evidence type="ECO:0000256" key="1">
    <source>
        <dbReference type="ARBA" id="ARBA00001947"/>
    </source>
</evidence>
<evidence type="ECO:0000313" key="13">
    <source>
        <dbReference type="EMBL" id="KAF6211610.1"/>
    </source>
</evidence>
<feature type="region of interest" description="Disordered" evidence="9">
    <location>
        <begin position="1"/>
        <end position="43"/>
    </location>
</feature>
<sequence length="806" mass="91704">MADEYNPREYTVAGGGNGMRPVEGRGRHTTALPPTGGKNHSLFSNTPRKQLEQYFAASLIALGIFSMIFVISLYVANQSNSYNVCQTTECFRSSVTLLNAMNLSVDPCEDFYQFACGSWKADFPADVENDIYTLLSWTTEQSLKQKKVLIGELRKNNSFDDPAGVRAVRRVFKACQNMAAINAVGMTSLWALLDRLGLPRHPLNKTGRLPWVRSLARVTRYLGLQPLVALTVTASEYDSTTNLVTLFSPDDSDDDGIFGGWSMDGAFAAEKSPIQKTSNKWETFVTKMVKYMIEADGVNVTDEIVVVQLARSIQKVFAIVNSAIQRDQYPKYLAAAIPQEMSVKQFQTSIDSYAFNVSKLQIEPFLEELFSDFPELNFDVNRDKLAVYRVKYYRELSSLLDRNQISDDELELFIWWKVIYLLAVHTNDDLMHLKKKMLRNLSEGKYPTLSRESECYYNVIQLMKPSLGYFVTNSRDLSKLDQVETIANNLRDSLESTIREQLWIDESTRRLIVNKSRATKFFIGVPNWMTNVTNFDELYRSRGENRPGVKEGQIPLYEYRHLENLVTLVDFTLKTVIKKLRKNNTEVENDFDPTMINAYYTVHDNSVTIPYGILNLPVLGWNNSALDYGSIGAILGHELTHGYDTAGRRYDEYGNLKTLWTDQSLSQQDERVSCLVNQYSNFQVPSYYNSPVTVNGNLTIRENMADIGGVDIAFRAYKTFKNRSPPEPKMPGLQDYSNEQLFFLAFARAKCTKYSKIGLETVLQDVHSPDFVRVLATLRNSPDFAKAWSCPPGSSMNPKEKCRLWS</sequence>
<reference evidence="13" key="1">
    <citation type="journal article" date="2021" name="Mol. Ecol. Resour.">
        <title>Apolygus lucorum genome provides insights into omnivorousness and mesophyll feeding.</title>
        <authorList>
            <person name="Liu Y."/>
            <person name="Liu H."/>
            <person name="Wang H."/>
            <person name="Huang T."/>
            <person name="Liu B."/>
            <person name="Yang B."/>
            <person name="Yin L."/>
            <person name="Li B."/>
            <person name="Zhang Y."/>
            <person name="Zhang S."/>
            <person name="Jiang F."/>
            <person name="Zhang X."/>
            <person name="Ren Y."/>
            <person name="Wang B."/>
            <person name="Wang S."/>
            <person name="Lu Y."/>
            <person name="Wu K."/>
            <person name="Fan W."/>
            <person name="Wang G."/>
        </authorList>
    </citation>
    <scope>NUCLEOTIDE SEQUENCE</scope>
    <source>
        <strain evidence="13">12Hb</strain>
    </source>
</reference>
<proteinExistence type="inferred from homology"/>
<dbReference type="OrthoDB" id="6475849at2759"/>
<organism evidence="13 14">
    <name type="scientific">Apolygus lucorum</name>
    <name type="common">Small green plant bug</name>
    <name type="synonym">Lygocoris lucorum</name>
    <dbReference type="NCBI Taxonomy" id="248454"/>
    <lineage>
        <taxon>Eukaryota</taxon>
        <taxon>Metazoa</taxon>
        <taxon>Ecdysozoa</taxon>
        <taxon>Arthropoda</taxon>
        <taxon>Hexapoda</taxon>
        <taxon>Insecta</taxon>
        <taxon>Pterygota</taxon>
        <taxon>Neoptera</taxon>
        <taxon>Paraneoptera</taxon>
        <taxon>Hemiptera</taxon>
        <taxon>Heteroptera</taxon>
        <taxon>Panheteroptera</taxon>
        <taxon>Cimicomorpha</taxon>
        <taxon>Miridae</taxon>
        <taxon>Mirini</taxon>
        <taxon>Apolygus</taxon>
    </lineage>
</organism>
<evidence type="ECO:0000256" key="7">
    <source>
        <dbReference type="ARBA" id="ARBA00022833"/>
    </source>
</evidence>
<keyword evidence="14" id="KW-1185">Reference proteome</keyword>
<accession>A0A8S9XRH1</accession>